<dbReference type="AlphaFoldDB" id="J9BPW8"/>
<feature type="non-terminal residue" evidence="1">
    <location>
        <position position="1"/>
    </location>
</feature>
<evidence type="ECO:0000313" key="1">
    <source>
        <dbReference type="EMBL" id="EJW89600.1"/>
    </source>
</evidence>
<sequence length="83" mass="9737">ILTKRAKKITLSKEFLLVEGLCKNEFFYFKDVRRFETFKDVFFYGKTLGINVYFRNGSLKKIYIGTLEASCIPKLNNLLNSKL</sequence>
<proteinExistence type="predicted"/>
<dbReference type="EMBL" id="AMCI01009363">
    <property type="protein sequence ID" value="EJW89600.1"/>
    <property type="molecule type" value="Genomic_DNA"/>
</dbReference>
<protein>
    <submittedName>
        <fullName evidence="1">Uncharacterized protein</fullName>
    </submittedName>
</protein>
<name>J9BPW8_9ZZZZ</name>
<reference evidence="1" key="1">
    <citation type="journal article" date="2012" name="PLoS ONE">
        <title>Gene sets for utilization of primary and secondary nutrition supplies in the distal gut of endangered iberian lynx.</title>
        <authorList>
            <person name="Alcaide M."/>
            <person name="Messina E."/>
            <person name="Richter M."/>
            <person name="Bargiela R."/>
            <person name="Peplies J."/>
            <person name="Huws S.A."/>
            <person name="Newbold C.J."/>
            <person name="Golyshin P.N."/>
            <person name="Simon M.A."/>
            <person name="Lopez G."/>
            <person name="Yakimov M.M."/>
            <person name="Ferrer M."/>
        </authorList>
    </citation>
    <scope>NUCLEOTIDE SEQUENCE</scope>
</reference>
<gene>
    <name evidence="1" type="ORF">EVA_22293</name>
</gene>
<accession>J9BPW8</accession>
<comment type="caution">
    <text evidence="1">The sequence shown here is derived from an EMBL/GenBank/DDBJ whole genome shotgun (WGS) entry which is preliminary data.</text>
</comment>
<organism evidence="1">
    <name type="scientific">gut metagenome</name>
    <dbReference type="NCBI Taxonomy" id="749906"/>
    <lineage>
        <taxon>unclassified sequences</taxon>
        <taxon>metagenomes</taxon>
        <taxon>organismal metagenomes</taxon>
    </lineage>
</organism>